<dbReference type="Pfam" id="PF00400">
    <property type="entry name" value="WD40"/>
    <property type="match status" value="1"/>
</dbReference>
<dbReference type="SUPFAM" id="SSF50978">
    <property type="entry name" value="WD40 repeat-like"/>
    <property type="match status" value="1"/>
</dbReference>
<dbReference type="PANTHER" id="PTHR19848:SF8">
    <property type="entry name" value="F-BOX AND WD REPEAT DOMAIN CONTAINING 7"/>
    <property type="match status" value="1"/>
</dbReference>
<feature type="region of interest" description="Disordered" evidence="4">
    <location>
        <begin position="74"/>
        <end position="98"/>
    </location>
</feature>
<dbReference type="PROSITE" id="PS50082">
    <property type="entry name" value="WD_REPEATS_2"/>
    <property type="match status" value="1"/>
</dbReference>
<comment type="caution">
    <text evidence="5">The sequence shown here is derived from an EMBL/GenBank/DDBJ whole genome shotgun (WGS) entry which is preliminary data.</text>
</comment>
<protein>
    <submittedName>
        <fullName evidence="5">Uncharacterized protein</fullName>
    </submittedName>
</protein>
<dbReference type="InterPro" id="IPR036322">
    <property type="entry name" value="WD40_repeat_dom_sf"/>
</dbReference>
<dbReference type="EMBL" id="CAMXCT030004257">
    <property type="protein sequence ID" value="CAL4795680.1"/>
    <property type="molecule type" value="Genomic_DNA"/>
</dbReference>
<keyword evidence="2" id="KW-0677">Repeat</keyword>
<evidence type="ECO:0000256" key="4">
    <source>
        <dbReference type="SAM" id="MobiDB-lite"/>
    </source>
</evidence>
<evidence type="ECO:0000313" key="7">
    <source>
        <dbReference type="Proteomes" id="UP001152797"/>
    </source>
</evidence>
<dbReference type="EMBL" id="CAMXCT020004257">
    <property type="protein sequence ID" value="CAL1161743.1"/>
    <property type="molecule type" value="Genomic_DNA"/>
</dbReference>
<gene>
    <name evidence="5" type="ORF">C1SCF055_LOCUS33817</name>
</gene>
<dbReference type="PANTHER" id="PTHR19848">
    <property type="entry name" value="WD40 REPEAT PROTEIN"/>
    <property type="match status" value="1"/>
</dbReference>
<name>A0A9P1GCY0_9DINO</name>
<organism evidence="5">
    <name type="scientific">Cladocopium goreaui</name>
    <dbReference type="NCBI Taxonomy" id="2562237"/>
    <lineage>
        <taxon>Eukaryota</taxon>
        <taxon>Sar</taxon>
        <taxon>Alveolata</taxon>
        <taxon>Dinophyceae</taxon>
        <taxon>Suessiales</taxon>
        <taxon>Symbiodiniaceae</taxon>
        <taxon>Cladocopium</taxon>
    </lineage>
</organism>
<evidence type="ECO:0000256" key="1">
    <source>
        <dbReference type="ARBA" id="ARBA00022574"/>
    </source>
</evidence>
<dbReference type="OrthoDB" id="407294at2759"/>
<evidence type="ECO:0000313" key="5">
    <source>
        <dbReference type="EMBL" id="CAI4008368.1"/>
    </source>
</evidence>
<sequence>MPQQCSDEVEAIPADECDEDPGSCALILQMHPRYSRIIQLHQLQSALQLKTETEPTPGKPGTISVVLATEDALGHTSQARKPSDDESQSGQSVTLLEGGQDSETLNRVAACCRCAAGDVGFSATGQCDFCEGQVASKVAAPRECQEPSLLQSARTACAQKCGKQFRPIERQEQRKLFASLKSGVVVVYDTSILPMQRVASIPDSGITNPNPITAMDYDASTGTLFTGSKDGIILWTVKMGDMGGWGRRVAQIASMEAPTSLAWAQSSREIIAGFENGAVVVFDMDRNQGEPSYAIQAHADGVTAVKWLDAPRRLFTASKDKTLKIWDFPSMQRCIQWPFLLVRATRHSAGRRRMLIVRTNFGDGKRVDDFAGCKGKECSLDKQFKLELCQQLSAWLGWAACAFASWEVICRSIASKQEDLVRHLNETMFDFADCQVARLQPICINGCLGQLPEDAGDILSVGYLQNGKKQGGAKAVAKALDPRRQRLAEFKLQGRTVKEQLDKFVADAHKRGDVYIIVLDQRFFCQQDDSQTGPLQWRSKTILLRLEMQMQTRMAVQLDWTAPSTEDLDLCVRGINLAGEEVAQMRLSKEDAFGLLRATCLKILPQWVRYGL</sequence>
<accession>A0A9P1GCY0</accession>
<dbReference type="EMBL" id="CAMXCT010004257">
    <property type="protein sequence ID" value="CAI4008368.1"/>
    <property type="molecule type" value="Genomic_DNA"/>
</dbReference>
<dbReference type="InterPro" id="IPR001680">
    <property type="entry name" value="WD40_rpt"/>
</dbReference>
<proteinExistence type="predicted"/>
<keyword evidence="1 3" id="KW-0853">WD repeat</keyword>
<evidence type="ECO:0000256" key="3">
    <source>
        <dbReference type="PROSITE-ProRule" id="PRU00221"/>
    </source>
</evidence>
<evidence type="ECO:0000256" key="2">
    <source>
        <dbReference type="ARBA" id="ARBA00022737"/>
    </source>
</evidence>
<keyword evidence="7" id="KW-1185">Reference proteome</keyword>
<dbReference type="Gene3D" id="2.130.10.10">
    <property type="entry name" value="YVTN repeat-like/Quinoprotein amine dehydrogenase"/>
    <property type="match status" value="1"/>
</dbReference>
<reference evidence="6 7" key="2">
    <citation type="submission" date="2024-05" db="EMBL/GenBank/DDBJ databases">
        <authorList>
            <person name="Chen Y."/>
            <person name="Shah S."/>
            <person name="Dougan E. K."/>
            <person name="Thang M."/>
            <person name="Chan C."/>
        </authorList>
    </citation>
    <scope>NUCLEOTIDE SEQUENCE [LARGE SCALE GENOMIC DNA]</scope>
</reference>
<dbReference type="PROSITE" id="PS50294">
    <property type="entry name" value="WD_REPEATS_REGION"/>
    <property type="match status" value="1"/>
</dbReference>
<dbReference type="AlphaFoldDB" id="A0A9P1GCY0"/>
<dbReference type="SMART" id="SM00320">
    <property type="entry name" value="WD40"/>
    <property type="match status" value="3"/>
</dbReference>
<reference evidence="5" key="1">
    <citation type="submission" date="2022-10" db="EMBL/GenBank/DDBJ databases">
        <authorList>
            <person name="Chen Y."/>
            <person name="Dougan E. K."/>
            <person name="Chan C."/>
            <person name="Rhodes N."/>
            <person name="Thang M."/>
        </authorList>
    </citation>
    <scope>NUCLEOTIDE SEQUENCE</scope>
</reference>
<evidence type="ECO:0000313" key="6">
    <source>
        <dbReference type="EMBL" id="CAL4795680.1"/>
    </source>
</evidence>
<dbReference type="InterPro" id="IPR015943">
    <property type="entry name" value="WD40/YVTN_repeat-like_dom_sf"/>
</dbReference>
<feature type="repeat" description="WD" evidence="3">
    <location>
        <begin position="295"/>
        <end position="336"/>
    </location>
</feature>
<dbReference type="Proteomes" id="UP001152797">
    <property type="component" value="Unassembled WGS sequence"/>
</dbReference>